<sequence>MNIYSSKSEKGFKEGIEAALSGDLELVKQKTRHGLNLEDTDEHGRSVLHYAVLGGNLEIVRYLVLSCQMDPTYADEWLITPYDLAGEELYLEALGMLPSGGKAVYGGLSVKASQDYIYQEYYFKSKDKNSNSDSNLDSNLDSNEDNNEDSNNDNKKDIYTFLKEHLGYDLSDTYRNPVMRSFHADPSIVRVGDDYYMVNSSFIYFPGIPISHSKDLVNWQLIGYAVTDPDWASEHLGRLEGGRGFWAPDISYHDGRFYICATLRNNDDMEYPQTQIVTSSDRPEGPYDTPVIHNISGIDPSLFTDDDGRRYMLLNRGACLMEVSSDGKRILSDPEMIAYGWSGHAPEGPHLIKKDGYYYCFLAEGGTGRGHMITVLRSKNLKGPYENCPYNPIMTQKDPIAPIQCCGHGKPVMTQDGNWYMVYLCERMIDGKWGMLGRETALDKITWTADGWPIVNMRKGPSYIAKLPYDRKDSSYVAKEPKIPDDGKHNMTIPAITGRKGECPEVQGCTSIPAIAGWLFARTADKKFVDVRQDSSVMIKGDGRDLCDIGCRSFAVYNQKDLVCRDEIQMISPNGLLDHEEAGMTLYYDENSYIKFGLRKQDGCTKAVITEYRDDRYIYEHIFNIEDISENTFTLITDNTQRMFLLNGGCLYTAKDVTGICSEGLSKGKRFTSAMIGAYVFGNNTHIFIRRSEE</sequence>
<dbReference type="InterPro" id="IPR013320">
    <property type="entry name" value="ConA-like_dom_sf"/>
</dbReference>
<feature type="site" description="Important for catalytic activity, responsible for pKa modulation of the active site Glu and correct orientation of both the proton donor and substrate" evidence="5">
    <location>
        <position position="299"/>
    </location>
</feature>
<dbReference type="PROSITE" id="PS50297">
    <property type="entry name" value="ANK_REP_REGION"/>
    <property type="match status" value="1"/>
</dbReference>
<evidence type="ECO:0000256" key="6">
    <source>
        <dbReference type="PROSITE-ProRule" id="PRU00023"/>
    </source>
</evidence>
<dbReference type="Gene3D" id="2.115.10.20">
    <property type="entry name" value="Glycosyl hydrolase domain, family 43"/>
    <property type="match status" value="1"/>
</dbReference>
<keyword evidence="3" id="KW-0326">Glycosidase</keyword>
<dbReference type="InterPro" id="IPR023296">
    <property type="entry name" value="Glyco_hydro_beta-prop_sf"/>
</dbReference>
<dbReference type="SUPFAM" id="SSF49899">
    <property type="entry name" value="Concanavalin A-like lectins/glucanases"/>
    <property type="match status" value="1"/>
</dbReference>
<dbReference type="PANTHER" id="PTHR42812">
    <property type="entry name" value="BETA-XYLOSIDASE"/>
    <property type="match status" value="1"/>
</dbReference>
<dbReference type="STRING" id="1121131.SAMN02745229_00754"/>
<dbReference type="InterPro" id="IPR041542">
    <property type="entry name" value="GH43_C2"/>
</dbReference>
<dbReference type="GO" id="GO:0004553">
    <property type="term" value="F:hydrolase activity, hydrolyzing O-glycosyl compounds"/>
    <property type="evidence" value="ECO:0007669"/>
    <property type="project" value="InterPro"/>
</dbReference>
<proteinExistence type="inferred from homology"/>
<feature type="domain" description="Beta-xylosidase C-terminal Concanavalin A-like" evidence="8">
    <location>
        <begin position="517"/>
        <end position="684"/>
    </location>
</feature>
<evidence type="ECO:0000313" key="9">
    <source>
        <dbReference type="EMBL" id="SHH66803.1"/>
    </source>
</evidence>
<evidence type="ECO:0000313" key="10">
    <source>
        <dbReference type="Proteomes" id="UP000184278"/>
    </source>
</evidence>
<feature type="region of interest" description="Disordered" evidence="7">
    <location>
        <begin position="128"/>
        <end position="154"/>
    </location>
</feature>
<dbReference type="AlphaFoldDB" id="A0A1M5UVR3"/>
<evidence type="ECO:0000256" key="2">
    <source>
        <dbReference type="ARBA" id="ARBA00022801"/>
    </source>
</evidence>
<dbReference type="SMART" id="SM00248">
    <property type="entry name" value="ANK"/>
    <property type="match status" value="1"/>
</dbReference>
<feature type="compositionally biased region" description="Low complexity" evidence="7">
    <location>
        <begin position="131"/>
        <end position="141"/>
    </location>
</feature>
<keyword evidence="2" id="KW-0378">Hydrolase</keyword>
<dbReference type="OrthoDB" id="9801455at2"/>
<reference evidence="10" key="1">
    <citation type="submission" date="2016-11" db="EMBL/GenBank/DDBJ databases">
        <authorList>
            <person name="Varghese N."/>
            <person name="Submissions S."/>
        </authorList>
    </citation>
    <scope>NUCLEOTIDE SEQUENCE [LARGE SCALE GENOMIC DNA]</scope>
    <source>
        <strain evidence="10">DSM 3071</strain>
    </source>
</reference>
<accession>A0A1M5UVR3</accession>
<evidence type="ECO:0000259" key="8">
    <source>
        <dbReference type="Pfam" id="PF17851"/>
    </source>
</evidence>
<dbReference type="Gene3D" id="2.60.120.200">
    <property type="match status" value="1"/>
</dbReference>
<name>A0A1M5UVR3_BUTFI</name>
<feature type="repeat" description="ANK" evidence="6">
    <location>
        <begin position="43"/>
        <end position="64"/>
    </location>
</feature>
<feature type="active site" description="Proton donor" evidence="4">
    <location>
        <position position="347"/>
    </location>
</feature>
<comment type="similarity">
    <text evidence="1">Belongs to the glycosyl hydrolase 43 family.</text>
</comment>
<dbReference type="RefSeq" id="WP_073385633.1">
    <property type="nucleotide sequence ID" value="NZ_FQXK01000006.1"/>
</dbReference>
<feature type="compositionally biased region" description="Acidic residues" evidence="7">
    <location>
        <begin position="142"/>
        <end position="151"/>
    </location>
</feature>
<dbReference type="Pfam" id="PF13857">
    <property type="entry name" value="Ank_5"/>
    <property type="match status" value="1"/>
</dbReference>
<dbReference type="GO" id="GO:0005975">
    <property type="term" value="P:carbohydrate metabolic process"/>
    <property type="evidence" value="ECO:0007669"/>
    <property type="project" value="InterPro"/>
</dbReference>
<keyword evidence="10" id="KW-1185">Reference proteome</keyword>
<dbReference type="PROSITE" id="PS50088">
    <property type="entry name" value="ANK_REPEAT"/>
    <property type="match status" value="1"/>
</dbReference>
<dbReference type="InterPro" id="IPR006710">
    <property type="entry name" value="Glyco_hydro_43"/>
</dbReference>
<dbReference type="InterPro" id="IPR036770">
    <property type="entry name" value="Ankyrin_rpt-contain_sf"/>
</dbReference>
<dbReference type="Gene3D" id="1.25.40.20">
    <property type="entry name" value="Ankyrin repeat-containing domain"/>
    <property type="match status" value="1"/>
</dbReference>
<dbReference type="GeneID" id="89511537"/>
<feature type="active site" description="Proton acceptor" evidence="4">
    <location>
        <position position="185"/>
    </location>
</feature>
<dbReference type="Pfam" id="PF17851">
    <property type="entry name" value="GH43_C2"/>
    <property type="match status" value="1"/>
</dbReference>
<dbReference type="EMBL" id="FQXK01000006">
    <property type="protein sequence ID" value="SHH66803.1"/>
    <property type="molecule type" value="Genomic_DNA"/>
</dbReference>
<dbReference type="InterPro" id="IPR051795">
    <property type="entry name" value="Glycosyl_Hydrlase_43"/>
</dbReference>
<dbReference type="InterPro" id="IPR002110">
    <property type="entry name" value="Ankyrin_rpt"/>
</dbReference>
<evidence type="ECO:0000256" key="1">
    <source>
        <dbReference type="ARBA" id="ARBA00009865"/>
    </source>
</evidence>
<dbReference type="SUPFAM" id="SSF75005">
    <property type="entry name" value="Arabinanase/levansucrase/invertase"/>
    <property type="match status" value="1"/>
</dbReference>
<dbReference type="SUPFAM" id="SSF48403">
    <property type="entry name" value="Ankyrin repeat"/>
    <property type="match status" value="1"/>
</dbReference>
<evidence type="ECO:0000256" key="7">
    <source>
        <dbReference type="SAM" id="MobiDB-lite"/>
    </source>
</evidence>
<dbReference type="Proteomes" id="UP000184278">
    <property type="component" value="Unassembled WGS sequence"/>
</dbReference>
<keyword evidence="6" id="KW-0040">ANK repeat</keyword>
<evidence type="ECO:0000256" key="3">
    <source>
        <dbReference type="ARBA" id="ARBA00023295"/>
    </source>
</evidence>
<gene>
    <name evidence="9" type="ORF">SAMN02745229_00754</name>
</gene>
<dbReference type="PANTHER" id="PTHR42812:SF12">
    <property type="entry name" value="BETA-XYLOSIDASE-RELATED"/>
    <property type="match status" value="1"/>
</dbReference>
<protein>
    <submittedName>
        <fullName evidence="9">Xylan 1,4-beta-xylosidase</fullName>
    </submittedName>
</protein>
<dbReference type="Pfam" id="PF04616">
    <property type="entry name" value="Glyco_hydro_43"/>
    <property type="match status" value="1"/>
</dbReference>
<evidence type="ECO:0000256" key="4">
    <source>
        <dbReference type="PIRSR" id="PIRSR606710-1"/>
    </source>
</evidence>
<organism evidence="9 10">
    <name type="scientific">Butyrivibrio fibrisolvens DSM 3071</name>
    <dbReference type="NCBI Taxonomy" id="1121131"/>
    <lineage>
        <taxon>Bacteria</taxon>
        <taxon>Bacillati</taxon>
        <taxon>Bacillota</taxon>
        <taxon>Clostridia</taxon>
        <taxon>Lachnospirales</taxon>
        <taxon>Lachnospiraceae</taxon>
        <taxon>Butyrivibrio</taxon>
    </lineage>
</organism>
<dbReference type="CDD" id="cd08989">
    <property type="entry name" value="GH43_XYL-like"/>
    <property type="match status" value="1"/>
</dbReference>
<evidence type="ECO:0000256" key="5">
    <source>
        <dbReference type="PIRSR" id="PIRSR606710-2"/>
    </source>
</evidence>